<dbReference type="AlphaFoldDB" id="A0A382VFM7"/>
<sequence>DLNTELEELLDAELTEEEKSAMETELTEVEEVGGVVKMKAPTAKAKALKSGGGEKSGLKDDSEDLGPAVTSPDDKDSGGGKAADKAKKSKPTNSAPSGDAPAKLAAGDEVDHDGEQLEEARMTKAKMLEDLGKMVEGLGKMKATELKSVHERMKKLVSGDADEEEVEESTESKEL</sequence>
<feature type="compositionally biased region" description="Basic and acidic residues" evidence="1">
    <location>
        <begin position="72"/>
        <end position="86"/>
    </location>
</feature>
<proteinExistence type="predicted"/>
<organism evidence="2">
    <name type="scientific">marine metagenome</name>
    <dbReference type="NCBI Taxonomy" id="408172"/>
    <lineage>
        <taxon>unclassified sequences</taxon>
        <taxon>metagenomes</taxon>
        <taxon>ecological metagenomes</taxon>
    </lineage>
</organism>
<gene>
    <name evidence="2" type="ORF">METZ01_LOCUS398153</name>
</gene>
<feature type="region of interest" description="Disordered" evidence="1">
    <location>
        <begin position="1"/>
        <end position="121"/>
    </location>
</feature>
<evidence type="ECO:0000256" key="1">
    <source>
        <dbReference type="SAM" id="MobiDB-lite"/>
    </source>
</evidence>
<dbReference type="EMBL" id="UINC01151596">
    <property type="protein sequence ID" value="SVD45299.1"/>
    <property type="molecule type" value="Genomic_DNA"/>
</dbReference>
<evidence type="ECO:0000313" key="2">
    <source>
        <dbReference type="EMBL" id="SVD45299.1"/>
    </source>
</evidence>
<feature type="compositionally biased region" description="Acidic residues" evidence="1">
    <location>
        <begin position="1"/>
        <end position="16"/>
    </location>
</feature>
<feature type="region of interest" description="Disordered" evidence="1">
    <location>
        <begin position="155"/>
        <end position="175"/>
    </location>
</feature>
<name>A0A382VFM7_9ZZZZ</name>
<feature type="non-terminal residue" evidence="2">
    <location>
        <position position="1"/>
    </location>
</feature>
<feature type="compositionally biased region" description="Acidic residues" evidence="1">
    <location>
        <begin position="160"/>
        <end position="169"/>
    </location>
</feature>
<reference evidence="2" key="1">
    <citation type="submission" date="2018-05" db="EMBL/GenBank/DDBJ databases">
        <authorList>
            <person name="Lanie J.A."/>
            <person name="Ng W.-L."/>
            <person name="Kazmierczak K.M."/>
            <person name="Andrzejewski T.M."/>
            <person name="Davidsen T.M."/>
            <person name="Wayne K.J."/>
            <person name="Tettelin H."/>
            <person name="Glass J.I."/>
            <person name="Rusch D."/>
            <person name="Podicherti R."/>
            <person name="Tsui H.-C.T."/>
            <person name="Winkler M.E."/>
        </authorList>
    </citation>
    <scope>NUCLEOTIDE SEQUENCE</scope>
</reference>
<accession>A0A382VFM7</accession>
<protein>
    <submittedName>
        <fullName evidence="2">Uncharacterized protein</fullName>
    </submittedName>
</protein>